<dbReference type="InterPro" id="IPR045851">
    <property type="entry name" value="AMP-bd_C_sf"/>
</dbReference>
<dbReference type="GO" id="GO:0016874">
    <property type="term" value="F:ligase activity"/>
    <property type="evidence" value="ECO:0007669"/>
    <property type="project" value="UniProtKB-KW"/>
</dbReference>
<dbReference type="PANTHER" id="PTHR43352:SF1">
    <property type="entry name" value="ANTHRANILATE--COA LIGASE"/>
    <property type="match status" value="1"/>
</dbReference>
<protein>
    <submittedName>
        <fullName evidence="4">Benzoate-CoA ligase family protein</fullName>
    </submittedName>
</protein>
<feature type="domain" description="AMP-dependent synthetase/ligase" evidence="2">
    <location>
        <begin position="18"/>
        <end position="371"/>
    </location>
</feature>
<dbReference type="InterPro" id="IPR011957">
    <property type="entry name" value="Benz_CoA_lig"/>
</dbReference>
<accession>A0ABV6N023</accession>
<dbReference type="NCBIfam" id="TIGR02262">
    <property type="entry name" value="benz_CoA_lig"/>
    <property type="match status" value="1"/>
</dbReference>
<comment type="caution">
    <text evidence="4">The sequence shown here is derived from an EMBL/GenBank/DDBJ whole genome shotgun (WGS) entry which is preliminary data.</text>
</comment>
<name>A0ABV6N023_9PSEU</name>
<evidence type="ECO:0000259" key="3">
    <source>
        <dbReference type="Pfam" id="PF13193"/>
    </source>
</evidence>
<dbReference type="SUPFAM" id="SSF56801">
    <property type="entry name" value="Acetyl-CoA synthetase-like"/>
    <property type="match status" value="1"/>
</dbReference>
<evidence type="ECO:0000256" key="1">
    <source>
        <dbReference type="ARBA" id="ARBA00022598"/>
    </source>
</evidence>
<dbReference type="PANTHER" id="PTHR43352">
    <property type="entry name" value="ACETYL-COA SYNTHETASE"/>
    <property type="match status" value="1"/>
</dbReference>
<sequence>MPDRFNAAEYLVDRHVECGHTAVVTSRRTLSYAELAEQAHRTAAGLRELGVRPEERVVLSMADDVEMLGAVLGAMYLGAVPVPVSTMLTPVELATLLVDSRSRVLLASVEFAAAVQAAVELAPEIDTVVLDGSVDFSPRAGVTVHSWDDLMAVGTLETPYSTWVDSPALWLYTSGTTGQPKAAMHRHESIRAVGTYYGNGVLGLGPEDRCLSVSKLFFAYGLGNSCFMPLAAGAVALLERSRSTPELIATRAAADRATVLFGVPTFFAATLASGVPDDAFSTVRQGVSAGEALPAVLFDKFRSRFGVEVLDGIGSTEALHIFLSNRPGEAIGGTSGVPVPGYEVEIRDEAGNPSDTGDLFVQGPSTATGYWCRNDITREVFQGRWLRTGDTYRRNEDGTYTYLGRSNDMLKAGGVWVSPFEVESRLLAHPDVEEVAVVSATDESGLQKPVACVVPVHGHKVDEDALISWCRDGLASYKRPRAVVEVAEMPKTATGKVRRNVLRDMVKDVLIPSGPADDR</sequence>
<dbReference type="InterPro" id="IPR025110">
    <property type="entry name" value="AMP-bd_C"/>
</dbReference>
<dbReference type="Pfam" id="PF13193">
    <property type="entry name" value="AMP-binding_C"/>
    <property type="match status" value="1"/>
</dbReference>
<dbReference type="Gene3D" id="3.30.300.30">
    <property type="match status" value="1"/>
</dbReference>
<keyword evidence="1 4" id="KW-0436">Ligase</keyword>
<organism evidence="4 5">
    <name type="scientific">Kutzneria chonburiensis</name>
    <dbReference type="NCBI Taxonomy" id="1483604"/>
    <lineage>
        <taxon>Bacteria</taxon>
        <taxon>Bacillati</taxon>
        <taxon>Actinomycetota</taxon>
        <taxon>Actinomycetes</taxon>
        <taxon>Pseudonocardiales</taxon>
        <taxon>Pseudonocardiaceae</taxon>
        <taxon>Kutzneria</taxon>
    </lineage>
</organism>
<keyword evidence="5" id="KW-1185">Reference proteome</keyword>
<dbReference type="RefSeq" id="WP_273943559.1">
    <property type="nucleotide sequence ID" value="NZ_CP097263.1"/>
</dbReference>
<proteinExistence type="predicted"/>
<reference evidence="4 5" key="1">
    <citation type="submission" date="2024-09" db="EMBL/GenBank/DDBJ databases">
        <authorList>
            <person name="Sun Q."/>
            <person name="Mori K."/>
        </authorList>
    </citation>
    <scope>NUCLEOTIDE SEQUENCE [LARGE SCALE GENOMIC DNA]</scope>
    <source>
        <strain evidence="4 5">TBRC 1432</strain>
    </source>
</reference>
<feature type="domain" description="AMP-binding enzyme C-terminal" evidence="3">
    <location>
        <begin position="421"/>
        <end position="496"/>
    </location>
</feature>
<dbReference type="Gene3D" id="3.40.50.980">
    <property type="match status" value="1"/>
</dbReference>
<gene>
    <name evidence="4" type="ORF">ACFFH7_30620</name>
</gene>
<dbReference type="Pfam" id="PF00501">
    <property type="entry name" value="AMP-binding"/>
    <property type="match status" value="1"/>
</dbReference>
<evidence type="ECO:0000313" key="5">
    <source>
        <dbReference type="Proteomes" id="UP001589810"/>
    </source>
</evidence>
<dbReference type="Gene3D" id="3.40.50.12820">
    <property type="match status" value="1"/>
</dbReference>
<evidence type="ECO:0000259" key="2">
    <source>
        <dbReference type="Pfam" id="PF00501"/>
    </source>
</evidence>
<dbReference type="EMBL" id="JBHLUD010000010">
    <property type="protein sequence ID" value="MFC0545905.1"/>
    <property type="molecule type" value="Genomic_DNA"/>
</dbReference>
<dbReference type="Gene3D" id="2.30.38.10">
    <property type="entry name" value="Luciferase, Domain 3"/>
    <property type="match status" value="1"/>
</dbReference>
<dbReference type="Proteomes" id="UP001589810">
    <property type="component" value="Unassembled WGS sequence"/>
</dbReference>
<dbReference type="InterPro" id="IPR000873">
    <property type="entry name" value="AMP-dep_synth/lig_dom"/>
</dbReference>
<evidence type="ECO:0000313" key="4">
    <source>
        <dbReference type="EMBL" id="MFC0545905.1"/>
    </source>
</evidence>